<dbReference type="EMBL" id="CAXKWB010070663">
    <property type="protein sequence ID" value="CAL4194420.1"/>
    <property type="molecule type" value="Genomic_DNA"/>
</dbReference>
<name>A0AAV2SJ28_MEGNR</name>
<organism evidence="2 3">
    <name type="scientific">Meganyctiphanes norvegica</name>
    <name type="common">Northern krill</name>
    <name type="synonym">Thysanopoda norvegica</name>
    <dbReference type="NCBI Taxonomy" id="48144"/>
    <lineage>
        <taxon>Eukaryota</taxon>
        <taxon>Metazoa</taxon>
        <taxon>Ecdysozoa</taxon>
        <taxon>Arthropoda</taxon>
        <taxon>Crustacea</taxon>
        <taxon>Multicrustacea</taxon>
        <taxon>Malacostraca</taxon>
        <taxon>Eumalacostraca</taxon>
        <taxon>Eucarida</taxon>
        <taxon>Euphausiacea</taxon>
        <taxon>Euphausiidae</taxon>
        <taxon>Meganyctiphanes</taxon>
    </lineage>
</organism>
<protein>
    <submittedName>
        <fullName evidence="2">Uncharacterized protein</fullName>
    </submittedName>
</protein>
<comment type="caution">
    <text evidence="2">The sequence shown here is derived from an EMBL/GenBank/DDBJ whole genome shotgun (WGS) entry which is preliminary data.</text>
</comment>
<dbReference type="Proteomes" id="UP001497623">
    <property type="component" value="Unassembled WGS sequence"/>
</dbReference>
<evidence type="ECO:0000313" key="3">
    <source>
        <dbReference type="Proteomes" id="UP001497623"/>
    </source>
</evidence>
<evidence type="ECO:0000313" key="2">
    <source>
        <dbReference type="EMBL" id="CAL4194420.1"/>
    </source>
</evidence>
<evidence type="ECO:0000256" key="1">
    <source>
        <dbReference type="SAM" id="Phobius"/>
    </source>
</evidence>
<keyword evidence="1" id="KW-1133">Transmembrane helix</keyword>
<accession>A0AAV2SJ28</accession>
<gene>
    <name evidence="2" type="ORF">MNOR_LOCUS36928</name>
</gene>
<keyword evidence="1" id="KW-0472">Membrane</keyword>
<reference evidence="2 3" key="1">
    <citation type="submission" date="2024-05" db="EMBL/GenBank/DDBJ databases">
        <authorList>
            <person name="Wallberg A."/>
        </authorList>
    </citation>
    <scope>NUCLEOTIDE SEQUENCE [LARGE SCALE GENOMIC DNA]</scope>
</reference>
<dbReference type="AlphaFoldDB" id="A0AAV2SJ28"/>
<keyword evidence="1" id="KW-0812">Transmembrane</keyword>
<proteinExistence type="predicted"/>
<sequence>MRDSIKTYVKNKYFSSFLANNPKSINIEKKSFLTFLFILQFYIFWYKMSLVAQLEVEKILNIYFANLWWIITHAIIGGDSSNLNFLGLNFFLTRDTHVNSLRS</sequence>
<keyword evidence="3" id="KW-1185">Reference proteome</keyword>
<feature type="transmembrane region" description="Helical" evidence="1">
    <location>
        <begin position="68"/>
        <end position="92"/>
    </location>
</feature>
<feature type="transmembrane region" description="Helical" evidence="1">
    <location>
        <begin position="31"/>
        <end position="48"/>
    </location>
</feature>